<feature type="domain" description="Aminoglycoside phosphotransferase" evidence="1">
    <location>
        <begin position="35"/>
        <end position="276"/>
    </location>
</feature>
<dbReference type="EMBL" id="CP001337">
    <property type="protein sequence ID" value="ACL23198.1"/>
    <property type="molecule type" value="Genomic_DNA"/>
</dbReference>
<dbReference type="Proteomes" id="UP000002508">
    <property type="component" value="Chromosome"/>
</dbReference>
<proteinExistence type="predicted"/>
<name>B8GCZ8_CHLAD</name>
<gene>
    <name evidence="2" type="ordered locus">Cagg_0250</name>
</gene>
<sequence>MVEQLSLPQIERLVHRLLPGARIRDAAPLGVRSLLVSLSDRQIVVRLPAGVDQWAGESLSAEALALRTLRAEIDLPLPTVLAEADAVGEDPPALALSYVPGTPLPEVITAIEEESLFAIGQTLATTLARVHSYTTPHYGPLQPDALPTPTGQPAVPGADVAYLRHRVAVTTAAAVARGQLTDEQREWLQTRLAGWLTTTGRPASLVHGDLHPRRLLVRRRERDWRLVGITGWGFAQAWRPAWDHVALQLNFADPDYFGLRVGYGAAYDETTDRRYDQVREFALLPYRLTFLLERERADLALHIAADLDTVQSPPVIATSDEPVNGANGYA</sequence>
<dbReference type="Pfam" id="PF01636">
    <property type="entry name" value="APH"/>
    <property type="match status" value="1"/>
</dbReference>
<dbReference type="InterPro" id="IPR051678">
    <property type="entry name" value="AGP_Transferase"/>
</dbReference>
<dbReference type="OrthoDB" id="334783at2"/>
<keyword evidence="3" id="KW-1185">Reference proteome</keyword>
<dbReference type="PANTHER" id="PTHR21310">
    <property type="entry name" value="AMINOGLYCOSIDE PHOSPHOTRANSFERASE-RELATED-RELATED"/>
    <property type="match status" value="1"/>
</dbReference>
<dbReference type="HOGENOM" id="CLU_920953_0_0_0"/>
<organism evidence="2 3">
    <name type="scientific">Chloroflexus aggregans (strain MD-66 / DSM 9485)</name>
    <dbReference type="NCBI Taxonomy" id="326427"/>
    <lineage>
        <taxon>Bacteria</taxon>
        <taxon>Bacillati</taxon>
        <taxon>Chloroflexota</taxon>
        <taxon>Chloroflexia</taxon>
        <taxon>Chloroflexales</taxon>
        <taxon>Chloroflexineae</taxon>
        <taxon>Chloroflexaceae</taxon>
        <taxon>Chloroflexus</taxon>
    </lineage>
</organism>
<evidence type="ECO:0000259" key="1">
    <source>
        <dbReference type="Pfam" id="PF01636"/>
    </source>
</evidence>
<dbReference type="RefSeq" id="WP_012615564.1">
    <property type="nucleotide sequence ID" value="NC_011831.1"/>
</dbReference>
<dbReference type="eggNOG" id="COG3173">
    <property type="taxonomic scope" value="Bacteria"/>
</dbReference>
<dbReference type="STRING" id="326427.Cagg_0250"/>
<dbReference type="KEGG" id="cag:Cagg_0250"/>
<dbReference type="Gene3D" id="3.90.1200.10">
    <property type="match status" value="1"/>
</dbReference>
<dbReference type="PANTHER" id="PTHR21310:SF41">
    <property type="entry name" value="3'-PHOSPHOTRANSFERASE, PUTATIVE-RELATED"/>
    <property type="match status" value="1"/>
</dbReference>
<accession>B8GCZ8</accession>
<dbReference type="InterPro" id="IPR002575">
    <property type="entry name" value="Aminoglycoside_PTrfase"/>
</dbReference>
<evidence type="ECO:0000313" key="3">
    <source>
        <dbReference type="Proteomes" id="UP000002508"/>
    </source>
</evidence>
<protein>
    <submittedName>
        <fullName evidence="2">Aminoglycoside phosphotransferase</fullName>
    </submittedName>
</protein>
<reference evidence="2" key="1">
    <citation type="submission" date="2008-12" db="EMBL/GenBank/DDBJ databases">
        <title>Complete sequence of Chloroflexus aggregans DSM 9485.</title>
        <authorList>
            <consortium name="US DOE Joint Genome Institute"/>
            <person name="Lucas S."/>
            <person name="Copeland A."/>
            <person name="Lapidus A."/>
            <person name="Glavina del Rio T."/>
            <person name="Dalin E."/>
            <person name="Tice H."/>
            <person name="Pitluck S."/>
            <person name="Foster B."/>
            <person name="Larimer F."/>
            <person name="Land M."/>
            <person name="Hauser L."/>
            <person name="Kyrpides N."/>
            <person name="Mikhailova N."/>
            <person name="Bryant D."/>
            <person name="Richardson P."/>
        </authorList>
    </citation>
    <scope>NUCLEOTIDE SEQUENCE</scope>
    <source>
        <strain evidence="2">DSM 9485</strain>
    </source>
</reference>
<dbReference type="GO" id="GO:0016740">
    <property type="term" value="F:transferase activity"/>
    <property type="evidence" value="ECO:0007669"/>
    <property type="project" value="UniProtKB-KW"/>
</dbReference>
<evidence type="ECO:0000313" key="2">
    <source>
        <dbReference type="EMBL" id="ACL23198.1"/>
    </source>
</evidence>
<dbReference type="AlphaFoldDB" id="B8GCZ8"/>
<dbReference type="InterPro" id="IPR011009">
    <property type="entry name" value="Kinase-like_dom_sf"/>
</dbReference>
<dbReference type="SUPFAM" id="SSF56112">
    <property type="entry name" value="Protein kinase-like (PK-like)"/>
    <property type="match status" value="1"/>
</dbReference>